<feature type="compositionally biased region" description="Basic residues" evidence="5">
    <location>
        <begin position="1"/>
        <end position="38"/>
    </location>
</feature>
<dbReference type="PANTHER" id="PTHR11089">
    <property type="entry name" value="GTP-BINDING PROTEIN-RELATED"/>
    <property type="match status" value="1"/>
</dbReference>
<dbReference type="Pfam" id="PF01926">
    <property type="entry name" value="MMR_HSR1"/>
    <property type="match status" value="1"/>
</dbReference>
<dbReference type="Gene3D" id="1.10.1580.10">
    <property type="match status" value="1"/>
</dbReference>
<dbReference type="InterPro" id="IPR027417">
    <property type="entry name" value="P-loop_NTPase"/>
</dbReference>
<feature type="region of interest" description="Disordered" evidence="5">
    <location>
        <begin position="79"/>
        <end position="104"/>
    </location>
</feature>
<feature type="compositionally biased region" description="Basic and acidic residues" evidence="5">
    <location>
        <begin position="87"/>
        <end position="104"/>
    </location>
</feature>
<dbReference type="Proteomes" id="UP001301350">
    <property type="component" value="Unassembled WGS sequence"/>
</dbReference>
<dbReference type="InterPro" id="IPR014813">
    <property type="entry name" value="Gnl3_N_dom"/>
</dbReference>
<evidence type="ECO:0000313" key="8">
    <source>
        <dbReference type="Proteomes" id="UP001301350"/>
    </source>
</evidence>
<dbReference type="InterPro" id="IPR006073">
    <property type="entry name" value="GTP-bd"/>
</dbReference>
<dbReference type="EMBL" id="JANCYW010000020">
    <property type="protein sequence ID" value="KAK4538828.1"/>
    <property type="molecule type" value="Genomic_DNA"/>
</dbReference>
<keyword evidence="2" id="KW-0547">Nucleotide-binding</keyword>
<evidence type="ECO:0000313" key="7">
    <source>
        <dbReference type="EMBL" id="KAK4538828.1"/>
    </source>
</evidence>
<name>A0AAV9J2N0_CYACA</name>
<evidence type="ECO:0000256" key="5">
    <source>
        <dbReference type="SAM" id="MobiDB-lite"/>
    </source>
</evidence>
<accession>A0AAV9J2N0</accession>
<evidence type="ECO:0000259" key="6">
    <source>
        <dbReference type="PROSITE" id="PS51721"/>
    </source>
</evidence>
<keyword evidence="4" id="KW-0539">Nucleus</keyword>
<feature type="region of interest" description="Disordered" evidence="5">
    <location>
        <begin position="1"/>
        <end position="63"/>
    </location>
</feature>
<comment type="caution">
    <text evidence="7">The sequence shown here is derived from an EMBL/GenBank/DDBJ whole genome shotgun (WGS) entry which is preliminary data.</text>
</comment>
<sequence>MSKHVHSKRETLKHKYKVKRKVAEHHRQVRKLMRRQRRGAGASPLPPPPPGHRRRKDPGVPHLWPYKRQMLERAARRMALESSVQRGGKDQEERDEGVGTRGADRTLQLAQHSRRAFASQLHHIITTSDVVVQVLDARNPLECRCAALERQVLAAGASAAGGKRLLLVLSKCDLVPRHAVQAWRRRLSAELPTIALGSGYHDDTHRFRASASNHSARRLRTDPLLAALKAYARARGGAAVVVGVVGAPNVGKSTLVNALMRGKQVARTGAVPGVTQSIQEVKLDRQVRLLDSPGVILNPFAEQLEVVPGEATESAVGASRQAALLALRNAIPVDRLEDPVLAAELVLRRCGYNADGALSLRYQLPACTLADVEEADERAPALTRLFLSLLAKRRGKLRKGGVLDVEAAARLLVSDWADGTIPYYTLPRRIGLPERVQLGAAVVGEWTREFELDETEPVRVESGDTGEGEEEGQEEGVVYRLLSLPPARPSNDRVEAGQTMQEDAASDYEFEPVPPAEAVGEEEVDEDMQW</sequence>
<feature type="compositionally biased region" description="Acidic residues" evidence="5">
    <location>
        <begin position="464"/>
        <end position="474"/>
    </location>
</feature>
<dbReference type="PANTHER" id="PTHR11089:SF30">
    <property type="entry name" value="GUANINE NUCLEOTIDE-BINDING PROTEIN-LIKE 3 HOMOLOG"/>
    <property type="match status" value="1"/>
</dbReference>
<dbReference type="Pfam" id="PF08701">
    <property type="entry name" value="GN3L_Grn1"/>
    <property type="match status" value="1"/>
</dbReference>
<comment type="subcellular location">
    <subcellularLocation>
        <location evidence="1">Nucleus</location>
    </subcellularLocation>
</comment>
<evidence type="ECO:0000256" key="4">
    <source>
        <dbReference type="ARBA" id="ARBA00023242"/>
    </source>
</evidence>
<dbReference type="PROSITE" id="PS51721">
    <property type="entry name" value="G_CP"/>
    <property type="match status" value="1"/>
</dbReference>
<dbReference type="Gene3D" id="3.40.50.300">
    <property type="entry name" value="P-loop containing nucleotide triphosphate hydrolases"/>
    <property type="match status" value="1"/>
</dbReference>
<feature type="domain" description="CP-type G" evidence="6">
    <location>
        <begin position="118"/>
        <end position="298"/>
    </location>
</feature>
<dbReference type="AlphaFoldDB" id="A0AAV9J2N0"/>
<dbReference type="InterPro" id="IPR030378">
    <property type="entry name" value="G_CP_dom"/>
</dbReference>
<reference evidence="7 8" key="1">
    <citation type="submission" date="2022-07" db="EMBL/GenBank/DDBJ databases">
        <title>Genome-wide signatures of adaptation to extreme environments.</title>
        <authorList>
            <person name="Cho C.H."/>
            <person name="Yoon H.S."/>
        </authorList>
    </citation>
    <scope>NUCLEOTIDE SEQUENCE [LARGE SCALE GENOMIC DNA]</scope>
    <source>
        <strain evidence="7 8">DBV 063 E5</strain>
    </source>
</reference>
<feature type="region of interest" description="Disordered" evidence="5">
    <location>
        <begin position="455"/>
        <end position="530"/>
    </location>
</feature>
<dbReference type="SUPFAM" id="SSF52540">
    <property type="entry name" value="P-loop containing nucleoside triphosphate hydrolases"/>
    <property type="match status" value="1"/>
</dbReference>
<feature type="compositionally biased region" description="Acidic residues" evidence="5">
    <location>
        <begin position="519"/>
        <end position="530"/>
    </location>
</feature>
<proteinExistence type="predicted"/>
<protein>
    <recommendedName>
        <fullName evidence="6">CP-type G domain-containing protein</fullName>
    </recommendedName>
</protein>
<dbReference type="GO" id="GO:0005730">
    <property type="term" value="C:nucleolus"/>
    <property type="evidence" value="ECO:0007669"/>
    <property type="project" value="TreeGrafter"/>
</dbReference>
<evidence type="ECO:0000256" key="3">
    <source>
        <dbReference type="ARBA" id="ARBA00023134"/>
    </source>
</evidence>
<dbReference type="GO" id="GO:0005525">
    <property type="term" value="F:GTP binding"/>
    <property type="evidence" value="ECO:0007669"/>
    <property type="project" value="UniProtKB-KW"/>
</dbReference>
<evidence type="ECO:0000256" key="1">
    <source>
        <dbReference type="ARBA" id="ARBA00004123"/>
    </source>
</evidence>
<evidence type="ECO:0000256" key="2">
    <source>
        <dbReference type="ARBA" id="ARBA00022741"/>
    </source>
</evidence>
<dbReference type="InterPro" id="IPR023179">
    <property type="entry name" value="GTP-bd_ortho_bundle_sf"/>
</dbReference>
<keyword evidence="3" id="KW-0342">GTP-binding</keyword>
<dbReference type="InterPro" id="IPR050755">
    <property type="entry name" value="TRAFAC_YlqF/YawG_RiboMat"/>
</dbReference>
<gene>
    <name evidence="7" type="ORF">CDCA_CDCA20G4853</name>
</gene>
<keyword evidence="8" id="KW-1185">Reference proteome</keyword>
<organism evidence="7 8">
    <name type="scientific">Cyanidium caldarium</name>
    <name type="common">Red alga</name>
    <dbReference type="NCBI Taxonomy" id="2771"/>
    <lineage>
        <taxon>Eukaryota</taxon>
        <taxon>Rhodophyta</taxon>
        <taxon>Bangiophyceae</taxon>
        <taxon>Cyanidiales</taxon>
        <taxon>Cyanidiaceae</taxon>
        <taxon>Cyanidium</taxon>
    </lineage>
</organism>